<evidence type="ECO:0000256" key="3">
    <source>
        <dbReference type="ARBA" id="ARBA00012438"/>
    </source>
</evidence>
<evidence type="ECO:0000256" key="7">
    <source>
        <dbReference type="ARBA" id="ARBA00022777"/>
    </source>
</evidence>
<dbReference type="Pfam" id="PF00512">
    <property type="entry name" value="HisKA"/>
    <property type="match status" value="1"/>
</dbReference>
<dbReference type="InterPro" id="IPR036890">
    <property type="entry name" value="HATPase_C_sf"/>
</dbReference>
<keyword evidence="8" id="KW-0472">Membrane</keyword>
<dbReference type="SUPFAM" id="SSF47384">
    <property type="entry name" value="Homodimeric domain of signal transducing histidine kinase"/>
    <property type="match status" value="1"/>
</dbReference>
<accession>A0A117MK10</accession>
<dbReference type="SUPFAM" id="SSF55874">
    <property type="entry name" value="ATPase domain of HSP90 chaperone/DNA topoisomerase II/histidine kinase"/>
    <property type="match status" value="1"/>
</dbReference>
<dbReference type="SMART" id="SM00304">
    <property type="entry name" value="HAMP"/>
    <property type="match status" value="1"/>
</dbReference>
<dbReference type="InterPro" id="IPR003660">
    <property type="entry name" value="HAMP_dom"/>
</dbReference>
<comment type="catalytic activity">
    <reaction evidence="1">
        <text>ATP + protein L-histidine = ADP + protein N-phospho-L-histidine.</text>
        <dbReference type="EC" id="2.7.13.3"/>
    </reaction>
</comment>
<evidence type="ECO:0000313" key="13">
    <source>
        <dbReference type="EMBL" id="KUL21657.1"/>
    </source>
</evidence>
<keyword evidence="14" id="KW-1185">Reference proteome</keyword>
<evidence type="ECO:0000256" key="8">
    <source>
        <dbReference type="ARBA" id="ARBA00022989"/>
    </source>
</evidence>
<feature type="domain" description="Histidine kinase" evidence="11">
    <location>
        <begin position="439"/>
        <end position="654"/>
    </location>
</feature>
<dbReference type="PRINTS" id="PR00344">
    <property type="entry name" value="BCTRLSENSOR"/>
</dbReference>
<dbReference type="GO" id="GO:0000155">
    <property type="term" value="F:phosphorelay sensor kinase activity"/>
    <property type="evidence" value="ECO:0007669"/>
    <property type="project" value="InterPro"/>
</dbReference>
<organism evidence="13 14">
    <name type="scientific">Actinoplanes awajinensis subsp. mycoplanecinus</name>
    <dbReference type="NCBI Taxonomy" id="135947"/>
    <lineage>
        <taxon>Bacteria</taxon>
        <taxon>Bacillati</taxon>
        <taxon>Actinomycetota</taxon>
        <taxon>Actinomycetes</taxon>
        <taxon>Micromonosporales</taxon>
        <taxon>Micromonosporaceae</taxon>
        <taxon>Actinoplanes</taxon>
    </lineage>
</organism>
<gene>
    <name evidence="13" type="ORF">ADL15_50165</name>
</gene>
<feature type="domain" description="HAMP" evidence="12">
    <location>
        <begin position="199"/>
        <end position="251"/>
    </location>
</feature>
<keyword evidence="6" id="KW-0812">Transmembrane</keyword>
<dbReference type="PANTHER" id="PTHR43711:SF31">
    <property type="entry name" value="HISTIDINE KINASE"/>
    <property type="match status" value="1"/>
</dbReference>
<dbReference type="Gene3D" id="6.10.340.10">
    <property type="match status" value="1"/>
</dbReference>
<dbReference type="Pfam" id="PF05227">
    <property type="entry name" value="CHASE3"/>
    <property type="match status" value="1"/>
</dbReference>
<evidence type="ECO:0000259" key="11">
    <source>
        <dbReference type="PROSITE" id="PS50109"/>
    </source>
</evidence>
<dbReference type="GO" id="GO:0005886">
    <property type="term" value="C:plasma membrane"/>
    <property type="evidence" value="ECO:0007669"/>
    <property type="project" value="UniProtKB-SubCell"/>
</dbReference>
<name>A0A117MK10_9ACTN</name>
<dbReference type="Proteomes" id="UP000053244">
    <property type="component" value="Unassembled WGS sequence"/>
</dbReference>
<dbReference type="PROSITE" id="PS50885">
    <property type="entry name" value="HAMP"/>
    <property type="match status" value="1"/>
</dbReference>
<evidence type="ECO:0000256" key="4">
    <source>
        <dbReference type="ARBA" id="ARBA00022553"/>
    </source>
</evidence>
<dbReference type="Pfam" id="PF00672">
    <property type="entry name" value="HAMP"/>
    <property type="match status" value="1"/>
</dbReference>
<comment type="subcellular location">
    <subcellularLocation>
        <location evidence="2">Cell membrane</location>
    </subcellularLocation>
</comment>
<evidence type="ECO:0000256" key="5">
    <source>
        <dbReference type="ARBA" id="ARBA00022679"/>
    </source>
</evidence>
<keyword evidence="9" id="KW-0902">Two-component regulatory system</keyword>
<keyword evidence="5" id="KW-0808">Transferase</keyword>
<dbReference type="InterPro" id="IPR003661">
    <property type="entry name" value="HisK_dim/P_dom"/>
</dbReference>
<dbReference type="InterPro" id="IPR004358">
    <property type="entry name" value="Sig_transdc_His_kin-like_C"/>
</dbReference>
<evidence type="ECO:0000256" key="10">
    <source>
        <dbReference type="SAM" id="MobiDB-lite"/>
    </source>
</evidence>
<dbReference type="Gene3D" id="3.30.565.10">
    <property type="entry name" value="Histidine kinase-like ATPase, C-terminal domain"/>
    <property type="match status" value="1"/>
</dbReference>
<dbReference type="Pfam" id="PF02518">
    <property type="entry name" value="HATPase_c"/>
    <property type="match status" value="1"/>
</dbReference>
<dbReference type="EC" id="2.7.13.3" evidence="3"/>
<keyword evidence="8" id="KW-1133">Transmembrane helix</keyword>
<dbReference type="CDD" id="cd00075">
    <property type="entry name" value="HATPase"/>
    <property type="match status" value="1"/>
</dbReference>
<feature type="region of interest" description="Disordered" evidence="10">
    <location>
        <begin position="369"/>
        <end position="391"/>
    </location>
</feature>
<sequence length="662" mass="71001">MRLQRRLNLGFAALLVLFTAFLVVQFGVGAQLREDHHRRSDQIATAREANRLALQGMTDAETGLRGFQLTDERLFLEPYQNGRGAALVVLARAAAQTRDRQAVELLEAERQAVDDWLDQYAIPIATGSSPVGMPSNALGKQLFDRLRTVNSAADDAIAAEWRSEETADRRMERTLAISSGALVVAVLIAGYLLVRVSRRQLLVPLARVGDTIRRQAAGDRSARVAVDGAVELRTVVDALNDLAAQTEQLLAAEKTRSARAGLRQTVAAELQREDTDPAITGYRVVAQIGAALGAGTVRSRLYVPGTGQVAVCWPAGAPDLDPAIVDGLSDGPVGEPVTHADGGLSVTLGGDAECPGGYLYVCRADGPDRIEPSERREDAASSERREDAAGWTDSERRLLAGVAREIERALRQQSVRVHQDLLISELRMLDQRKDVFIQTVTHELRTPLTSILGYTEMLAEDDDELSPTQRRSVNAVLRNAHRLQNTIGDLLLLDRPATAADTLTEPVDLSALTAAVHAELGTAAQAKELRVTVDAEPAWVRGDRTQLQRALRKLVENAIKFTPAGGSVTCRCGADEETVTIVVIDTGIGIPAADVSGLFTPFHRAGNAMDQAVQGPGLGLAIVRDIVRDHGGTISVESVVGRGSTFTVTLPAVPVPAPVPVS</sequence>
<dbReference type="SMART" id="SM00387">
    <property type="entry name" value="HATPase_c"/>
    <property type="match status" value="1"/>
</dbReference>
<reference evidence="13 14" key="1">
    <citation type="submission" date="2015-10" db="EMBL/GenBank/DDBJ databases">
        <authorList>
            <person name="Gilbert D.G."/>
        </authorList>
    </citation>
    <scope>NUCLEOTIDE SEQUENCE [LARGE SCALE GENOMIC DNA]</scope>
    <source>
        <strain evidence="13 14">NRRL B-16712</strain>
    </source>
</reference>
<evidence type="ECO:0000259" key="12">
    <source>
        <dbReference type="PROSITE" id="PS50885"/>
    </source>
</evidence>
<dbReference type="SMART" id="SM00388">
    <property type="entry name" value="HisKA"/>
    <property type="match status" value="1"/>
</dbReference>
<dbReference type="EMBL" id="LLZH01000350">
    <property type="protein sequence ID" value="KUL21657.1"/>
    <property type="molecule type" value="Genomic_DNA"/>
</dbReference>
<evidence type="ECO:0000256" key="9">
    <source>
        <dbReference type="ARBA" id="ARBA00023012"/>
    </source>
</evidence>
<dbReference type="InterPro" id="IPR005467">
    <property type="entry name" value="His_kinase_dom"/>
</dbReference>
<dbReference type="CDD" id="cd00082">
    <property type="entry name" value="HisKA"/>
    <property type="match status" value="1"/>
</dbReference>
<dbReference type="FunFam" id="3.30.565.10:FF:000006">
    <property type="entry name" value="Sensor histidine kinase WalK"/>
    <property type="match status" value="1"/>
</dbReference>
<keyword evidence="7 13" id="KW-0418">Kinase</keyword>
<dbReference type="AlphaFoldDB" id="A0A117MK10"/>
<evidence type="ECO:0000256" key="2">
    <source>
        <dbReference type="ARBA" id="ARBA00004236"/>
    </source>
</evidence>
<dbReference type="PROSITE" id="PS50109">
    <property type="entry name" value="HIS_KIN"/>
    <property type="match status" value="1"/>
</dbReference>
<protein>
    <recommendedName>
        <fullName evidence="3">histidine kinase</fullName>
        <ecNumber evidence="3">2.7.13.3</ecNumber>
    </recommendedName>
</protein>
<keyword evidence="4" id="KW-0597">Phosphoprotein</keyword>
<dbReference type="InterPro" id="IPR050736">
    <property type="entry name" value="Sensor_HK_Regulatory"/>
</dbReference>
<dbReference type="InterPro" id="IPR007891">
    <property type="entry name" value="CHASE3"/>
</dbReference>
<comment type="caution">
    <text evidence="13">The sequence shown here is derived from an EMBL/GenBank/DDBJ whole genome shotgun (WGS) entry which is preliminary data.</text>
</comment>
<dbReference type="RefSeq" id="WP_067708460.1">
    <property type="nucleotide sequence ID" value="NZ_LLZH01000350.1"/>
</dbReference>
<proteinExistence type="predicted"/>
<evidence type="ECO:0000256" key="1">
    <source>
        <dbReference type="ARBA" id="ARBA00000085"/>
    </source>
</evidence>
<evidence type="ECO:0000256" key="6">
    <source>
        <dbReference type="ARBA" id="ARBA00022692"/>
    </source>
</evidence>
<dbReference type="PANTHER" id="PTHR43711">
    <property type="entry name" value="TWO-COMPONENT HISTIDINE KINASE"/>
    <property type="match status" value="1"/>
</dbReference>
<dbReference type="InterPro" id="IPR036097">
    <property type="entry name" value="HisK_dim/P_sf"/>
</dbReference>
<dbReference type="Gene3D" id="1.10.287.130">
    <property type="match status" value="1"/>
</dbReference>
<dbReference type="InterPro" id="IPR003594">
    <property type="entry name" value="HATPase_dom"/>
</dbReference>
<dbReference type="OrthoDB" id="9757990at2"/>
<evidence type="ECO:0000313" key="14">
    <source>
        <dbReference type="Proteomes" id="UP000053244"/>
    </source>
</evidence>